<organism evidence="1 2">
    <name type="scientific">Entomophthora muscae</name>
    <dbReference type="NCBI Taxonomy" id="34485"/>
    <lineage>
        <taxon>Eukaryota</taxon>
        <taxon>Fungi</taxon>
        <taxon>Fungi incertae sedis</taxon>
        <taxon>Zoopagomycota</taxon>
        <taxon>Entomophthoromycotina</taxon>
        <taxon>Entomophthoromycetes</taxon>
        <taxon>Entomophthorales</taxon>
        <taxon>Entomophthoraceae</taxon>
        <taxon>Entomophthora</taxon>
    </lineage>
</organism>
<dbReference type="EMBL" id="QTSX02001816">
    <property type="protein sequence ID" value="KAJ9079253.1"/>
    <property type="molecule type" value="Genomic_DNA"/>
</dbReference>
<accession>A0ACC2TWW6</accession>
<gene>
    <name evidence="1" type="ORF">DSO57_1037344</name>
</gene>
<evidence type="ECO:0000313" key="1">
    <source>
        <dbReference type="EMBL" id="KAJ9079253.1"/>
    </source>
</evidence>
<protein>
    <submittedName>
        <fullName evidence="1">Uncharacterized protein</fullName>
    </submittedName>
</protein>
<name>A0ACC2TWW6_9FUNG</name>
<comment type="caution">
    <text evidence="1">The sequence shown here is derived from an EMBL/GenBank/DDBJ whole genome shotgun (WGS) entry which is preliminary data.</text>
</comment>
<sequence length="229" mass="26868">MEKYRAASSILGRPSSRISKSEKELFEKYLNDGKGKCQFAITQFAALSFVQPEHTGPGFEALLEYAYIKKHSIIFKGYLDYFEKQWVGKEGDRLERKEWGHCPLEFPGCLPQGEMKTTSIMKVWHKHLKVKFGLTPSTTSSSRSCRRSRPGLFPSFATWPTRWPPRRERATKRQMGDQRKEKKKKRRKMKAQATRGWKGKQKLKRNWREPHSQDPPPRNQHREPCAPVY</sequence>
<keyword evidence="2" id="KW-1185">Reference proteome</keyword>
<reference evidence="1" key="1">
    <citation type="submission" date="2022-04" db="EMBL/GenBank/DDBJ databases">
        <title>Genome of the entomopathogenic fungus Entomophthora muscae.</title>
        <authorList>
            <person name="Elya C."/>
            <person name="Lovett B.R."/>
            <person name="Lee E."/>
            <person name="Macias A.M."/>
            <person name="Hajek A.E."/>
            <person name="De Bivort B.L."/>
            <person name="Kasson M.T."/>
            <person name="De Fine Licht H.H."/>
            <person name="Stajich J.E."/>
        </authorList>
    </citation>
    <scope>NUCLEOTIDE SEQUENCE</scope>
    <source>
        <strain evidence="1">Berkeley</strain>
    </source>
</reference>
<evidence type="ECO:0000313" key="2">
    <source>
        <dbReference type="Proteomes" id="UP001165960"/>
    </source>
</evidence>
<proteinExistence type="predicted"/>
<dbReference type="Proteomes" id="UP001165960">
    <property type="component" value="Unassembled WGS sequence"/>
</dbReference>